<dbReference type="InterPro" id="IPR004013">
    <property type="entry name" value="PHP_dom"/>
</dbReference>
<protein>
    <submittedName>
        <fullName evidence="2">PHP domain-containing protein</fullName>
    </submittedName>
</protein>
<reference evidence="2" key="1">
    <citation type="submission" date="2021-01" db="EMBL/GenBank/DDBJ databases">
        <title>Genome public.</title>
        <authorList>
            <person name="Liu C."/>
            <person name="Sun Q."/>
        </authorList>
    </citation>
    <scope>NUCLEOTIDE SEQUENCE</scope>
    <source>
        <strain evidence="2">YIM B02565</strain>
    </source>
</reference>
<evidence type="ECO:0000259" key="1">
    <source>
        <dbReference type="SMART" id="SM00481"/>
    </source>
</evidence>
<proteinExistence type="predicted"/>
<dbReference type="Gene3D" id="3.20.20.140">
    <property type="entry name" value="Metal-dependent hydrolases"/>
    <property type="match status" value="1"/>
</dbReference>
<dbReference type="GO" id="GO:0035312">
    <property type="term" value="F:5'-3' DNA exonuclease activity"/>
    <property type="evidence" value="ECO:0007669"/>
    <property type="project" value="TreeGrafter"/>
</dbReference>
<dbReference type="InterPro" id="IPR003141">
    <property type="entry name" value="Pol/His_phosphatase_N"/>
</dbReference>
<dbReference type="SUPFAM" id="SSF89550">
    <property type="entry name" value="PHP domain-like"/>
    <property type="match status" value="1"/>
</dbReference>
<sequence length="277" mass="31482">MIKVDMHTHTIASDGRLTPRELITRAKENGSMMLAITDHDTVDSLQEAATIARELSLEFIPGIELSTVHNGESIHMLGFFRDDSYKNKELLDFLLSLKEHRVNRGRKIVENLKKYFNIEISYDNVLKRGKGVIARPHIADEIIASGYPYTKDEIFDKFISNKSPAYVENKKITVPEGIALLKKYNALVFLAHPILIRKTPIKDFTEFDFDGFEAIYFQNKSEQTKKLIKLCAEKNLLVSAGGDFHGDLDGDTKHGDLGITEIPEEMLNAFKKAYYNI</sequence>
<dbReference type="InterPro" id="IPR016195">
    <property type="entry name" value="Pol/histidinol_Pase-like"/>
</dbReference>
<name>A0A937FFN1_9CLOT</name>
<keyword evidence="3" id="KW-1185">Reference proteome</keyword>
<dbReference type="AlphaFoldDB" id="A0A937FFN1"/>
<dbReference type="Proteomes" id="UP000623681">
    <property type="component" value="Unassembled WGS sequence"/>
</dbReference>
<dbReference type="Pfam" id="PF02811">
    <property type="entry name" value="PHP"/>
    <property type="match status" value="1"/>
</dbReference>
<dbReference type="PANTHER" id="PTHR42924">
    <property type="entry name" value="EXONUCLEASE"/>
    <property type="match status" value="1"/>
</dbReference>
<dbReference type="Gene3D" id="1.10.150.650">
    <property type="match status" value="1"/>
</dbReference>
<dbReference type="RefSeq" id="WP_202767683.1">
    <property type="nucleotide sequence ID" value="NZ_JAESWA010000022.1"/>
</dbReference>
<organism evidence="2 3">
    <name type="scientific">Clostridium paridis</name>
    <dbReference type="NCBI Taxonomy" id="2803863"/>
    <lineage>
        <taxon>Bacteria</taxon>
        <taxon>Bacillati</taxon>
        <taxon>Bacillota</taxon>
        <taxon>Clostridia</taxon>
        <taxon>Eubacteriales</taxon>
        <taxon>Clostridiaceae</taxon>
        <taxon>Clostridium</taxon>
    </lineage>
</organism>
<dbReference type="EMBL" id="JAESWA010000022">
    <property type="protein sequence ID" value="MBL4932318.1"/>
    <property type="molecule type" value="Genomic_DNA"/>
</dbReference>
<dbReference type="PANTHER" id="PTHR42924:SF3">
    <property type="entry name" value="POLYMERASE_HISTIDINOL PHOSPHATASE N-TERMINAL DOMAIN-CONTAINING PROTEIN"/>
    <property type="match status" value="1"/>
</dbReference>
<dbReference type="GO" id="GO:0004534">
    <property type="term" value="F:5'-3' RNA exonuclease activity"/>
    <property type="evidence" value="ECO:0007669"/>
    <property type="project" value="TreeGrafter"/>
</dbReference>
<gene>
    <name evidence="2" type="ORF">JK634_10910</name>
</gene>
<feature type="domain" description="Polymerase/histidinol phosphatase N-terminal" evidence="1">
    <location>
        <begin position="4"/>
        <end position="69"/>
    </location>
</feature>
<dbReference type="InterPro" id="IPR052018">
    <property type="entry name" value="PHP_domain"/>
</dbReference>
<evidence type="ECO:0000313" key="2">
    <source>
        <dbReference type="EMBL" id="MBL4932318.1"/>
    </source>
</evidence>
<accession>A0A937FFN1</accession>
<comment type="caution">
    <text evidence="2">The sequence shown here is derived from an EMBL/GenBank/DDBJ whole genome shotgun (WGS) entry which is preliminary data.</text>
</comment>
<dbReference type="CDD" id="cd07438">
    <property type="entry name" value="PHP_HisPPase_AMP"/>
    <property type="match status" value="1"/>
</dbReference>
<evidence type="ECO:0000313" key="3">
    <source>
        <dbReference type="Proteomes" id="UP000623681"/>
    </source>
</evidence>
<dbReference type="SMART" id="SM00481">
    <property type="entry name" value="POLIIIAc"/>
    <property type="match status" value="1"/>
</dbReference>